<comment type="catalytic activity">
    <reaction evidence="5">
        <text>a uridine in RNA = a pseudouridine in RNA</text>
        <dbReference type="Rhea" id="RHEA:48348"/>
        <dbReference type="Rhea" id="RHEA-COMP:12068"/>
        <dbReference type="Rhea" id="RHEA-COMP:12069"/>
        <dbReference type="ChEBI" id="CHEBI:65314"/>
        <dbReference type="ChEBI" id="CHEBI:65315"/>
    </reaction>
</comment>
<dbReference type="InterPro" id="IPR006145">
    <property type="entry name" value="PsdUridine_synth_RsuA/RluA"/>
</dbReference>
<gene>
    <name evidence="7" type="ORF">Cs308_0354</name>
</gene>
<protein>
    <recommendedName>
        <fullName evidence="5">Pseudouridine synthase</fullName>
        <ecNumber evidence="5">5.4.99.-</ecNumber>
    </recommendedName>
</protein>
<feature type="domain" description="RNA-binding S4" evidence="6">
    <location>
        <begin position="17"/>
        <end position="83"/>
    </location>
</feature>
<dbReference type="EMBL" id="CP014639">
    <property type="protein sequence ID" value="ANH78525.1"/>
    <property type="molecule type" value="Genomic_DNA"/>
</dbReference>
<accession>A0A1A9HUL7</accession>
<dbReference type="PATRIC" id="fig|1806891.3.peg.345"/>
<evidence type="ECO:0000256" key="5">
    <source>
        <dbReference type="RuleBase" id="RU362028"/>
    </source>
</evidence>
<evidence type="ECO:0000259" key="6">
    <source>
        <dbReference type="SMART" id="SM00363"/>
    </source>
</evidence>
<dbReference type="SUPFAM" id="SSF55174">
    <property type="entry name" value="Alpha-L RNA-binding motif"/>
    <property type="match status" value="1"/>
</dbReference>
<dbReference type="CDD" id="cd02869">
    <property type="entry name" value="PseudoU_synth_RluA_like"/>
    <property type="match status" value="1"/>
</dbReference>
<dbReference type="KEGG" id="csaz:Cs308_0354"/>
<dbReference type="NCBIfam" id="TIGR00005">
    <property type="entry name" value="rluA_subfam"/>
    <property type="match status" value="1"/>
</dbReference>
<evidence type="ECO:0000256" key="4">
    <source>
        <dbReference type="PROSITE-ProRule" id="PRU00182"/>
    </source>
</evidence>
<dbReference type="PROSITE" id="PS50889">
    <property type="entry name" value="S4"/>
    <property type="match status" value="1"/>
</dbReference>
<dbReference type="CDD" id="cd00165">
    <property type="entry name" value="S4"/>
    <property type="match status" value="1"/>
</dbReference>
<dbReference type="InterPro" id="IPR002942">
    <property type="entry name" value="S4_RNA-bd"/>
</dbReference>
<dbReference type="GO" id="GO:0120159">
    <property type="term" value="F:rRNA pseudouridine synthase activity"/>
    <property type="evidence" value="ECO:0007669"/>
    <property type="project" value="UniProtKB-ARBA"/>
</dbReference>
<dbReference type="Proteomes" id="UP000078162">
    <property type="component" value="Chromosome"/>
</dbReference>
<dbReference type="PANTHER" id="PTHR21600:SF44">
    <property type="entry name" value="RIBOSOMAL LARGE SUBUNIT PSEUDOURIDINE SYNTHASE D"/>
    <property type="match status" value="1"/>
</dbReference>
<proteinExistence type="inferred from homology"/>
<dbReference type="OrthoDB" id="9807829at2"/>
<name>A0A1A9HUL7_9CHLA</name>
<dbReference type="SMART" id="SM00363">
    <property type="entry name" value="S4"/>
    <property type="match status" value="1"/>
</dbReference>
<feature type="active site" evidence="3">
    <location>
        <position position="145"/>
    </location>
</feature>
<dbReference type="STRING" id="1806891.Cs308_0354"/>
<organism evidence="7 8">
    <name type="scientific">Candidatus Chlamydia sanziniae</name>
    <dbReference type="NCBI Taxonomy" id="1806891"/>
    <lineage>
        <taxon>Bacteria</taxon>
        <taxon>Pseudomonadati</taxon>
        <taxon>Chlamydiota</taxon>
        <taxon>Chlamydiia</taxon>
        <taxon>Chlamydiales</taxon>
        <taxon>Chlamydiaceae</taxon>
        <taxon>Chlamydia/Chlamydophila group</taxon>
        <taxon>Chlamydia</taxon>
    </lineage>
</organism>
<dbReference type="GO" id="GO:0003723">
    <property type="term" value="F:RNA binding"/>
    <property type="evidence" value="ECO:0007669"/>
    <property type="project" value="UniProtKB-KW"/>
</dbReference>
<sequence length="330" mass="37371">MVNPKLSFTVSDVGTHERLDKYLALVYPQYSRAFYQQHILGKLVQVNGKVHTKVATRLFLGDTITIEIQEKEKPLELIPEAITLNKIYEDSSILVVNKPRSMVVHPAPGHSEGTLVHALLHYMGEKLKEEFPDEPWRPGIVHRLDKDTSGLIITAKTRQAKKMYGELFTIKRLKKNYLALCIGKAVDTTVHTHLGRHHNKRKEMAVVAEGKEAITHCQVLAFNGQLSLVLLSPETGRTHQLRVHMKHLGTPILGDPLYGIQSINQRYTLDKQQLHAYSLDFIHPETCQPLKLTAALPEDMFTLILKEFHGNATIVNNKLLELVKNNNALK</sequence>
<dbReference type="AlphaFoldDB" id="A0A1A9HUL7"/>
<dbReference type="Gene3D" id="3.30.2350.10">
    <property type="entry name" value="Pseudouridine synthase"/>
    <property type="match status" value="1"/>
</dbReference>
<dbReference type="InterPro" id="IPR020103">
    <property type="entry name" value="PsdUridine_synth_cat_dom_sf"/>
</dbReference>
<comment type="function">
    <text evidence="5">Responsible for synthesis of pseudouridine from uracil.</text>
</comment>
<comment type="similarity">
    <text evidence="1 5">Belongs to the pseudouridine synthase RluA family.</text>
</comment>
<dbReference type="InterPro" id="IPR050188">
    <property type="entry name" value="RluA_PseudoU_synthase"/>
</dbReference>
<dbReference type="InterPro" id="IPR006225">
    <property type="entry name" value="PsdUridine_synth_RluC/D"/>
</dbReference>
<keyword evidence="8" id="KW-1185">Reference proteome</keyword>
<dbReference type="InterPro" id="IPR036986">
    <property type="entry name" value="S4_RNA-bd_sf"/>
</dbReference>
<evidence type="ECO:0000313" key="7">
    <source>
        <dbReference type="EMBL" id="ANH78525.1"/>
    </source>
</evidence>
<dbReference type="SUPFAM" id="SSF55120">
    <property type="entry name" value="Pseudouridine synthase"/>
    <property type="match status" value="1"/>
</dbReference>
<evidence type="ECO:0000256" key="1">
    <source>
        <dbReference type="ARBA" id="ARBA00010876"/>
    </source>
</evidence>
<keyword evidence="2 5" id="KW-0413">Isomerase</keyword>
<evidence type="ECO:0000256" key="2">
    <source>
        <dbReference type="ARBA" id="ARBA00023235"/>
    </source>
</evidence>
<dbReference type="Pfam" id="PF01479">
    <property type="entry name" value="S4"/>
    <property type="match status" value="1"/>
</dbReference>
<dbReference type="RefSeq" id="WP_066481817.1">
    <property type="nucleotide sequence ID" value="NZ_CP014639.1"/>
</dbReference>
<reference evidence="8" key="1">
    <citation type="submission" date="2016-03" db="EMBL/GenBank/DDBJ databases">
        <title>Culture-independent genomics supports pathogen discovery for uncultivable bacteria within the genus Chlamydia.</title>
        <authorList>
            <person name="Taylor-Brown A."/>
            <person name="Bachmann N.L."/>
            <person name="Borel N."/>
            <person name="Polkinghorne A."/>
        </authorList>
    </citation>
    <scope>NUCLEOTIDE SEQUENCE [LARGE SCALE GENOMIC DNA]</scope>
    <source>
        <strain evidence="8">2742-308</strain>
    </source>
</reference>
<evidence type="ECO:0000256" key="3">
    <source>
        <dbReference type="PIRSR" id="PIRSR606225-1"/>
    </source>
</evidence>
<evidence type="ECO:0000313" key="8">
    <source>
        <dbReference type="Proteomes" id="UP000078162"/>
    </source>
</evidence>
<dbReference type="GO" id="GO:0000455">
    <property type="term" value="P:enzyme-directed rRNA pseudouridine synthesis"/>
    <property type="evidence" value="ECO:0007669"/>
    <property type="project" value="UniProtKB-ARBA"/>
</dbReference>
<dbReference type="EC" id="5.4.99.-" evidence="5"/>
<dbReference type="PANTHER" id="PTHR21600">
    <property type="entry name" value="MITOCHONDRIAL RNA PSEUDOURIDINE SYNTHASE"/>
    <property type="match status" value="1"/>
</dbReference>
<dbReference type="Gene3D" id="3.10.290.10">
    <property type="entry name" value="RNA-binding S4 domain"/>
    <property type="match status" value="1"/>
</dbReference>
<keyword evidence="4" id="KW-0694">RNA-binding</keyword>
<dbReference type="Pfam" id="PF00849">
    <property type="entry name" value="PseudoU_synth_2"/>
    <property type="match status" value="1"/>
</dbReference>